<comment type="caution">
    <text evidence="1">The sequence shown here is derived from an EMBL/GenBank/DDBJ whole genome shotgun (WGS) entry which is preliminary data.</text>
</comment>
<name>A0A1J5QAY5_9ZZZZ</name>
<organism evidence="1">
    <name type="scientific">mine drainage metagenome</name>
    <dbReference type="NCBI Taxonomy" id="410659"/>
    <lineage>
        <taxon>unclassified sequences</taxon>
        <taxon>metagenomes</taxon>
        <taxon>ecological metagenomes</taxon>
    </lineage>
</organism>
<gene>
    <name evidence="1" type="ORF">GALL_378980</name>
</gene>
<evidence type="ECO:0008006" key="2">
    <source>
        <dbReference type="Google" id="ProtNLM"/>
    </source>
</evidence>
<accession>A0A1J5QAY5</accession>
<sequence>MHDESQLESQITVPPSFIALFIEPGRSRPSASRAHIAQRYDLCEDLANLLTEQASTIKWELGVTEHDVLERVLRGLLAGPAAEAAAAVDVVDAREARWVVTRLAELLGWPALPTPPQETRDEA</sequence>
<dbReference type="EMBL" id="MLJW01001072">
    <property type="protein sequence ID" value="OIQ80354.1"/>
    <property type="molecule type" value="Genomic_DNA"/>
</dbReference>
<evidence type="ECO:0000313" key="1">
    <source>
        <dbReference type="EMBL" id="OIQ80354.1"/>
    </source>
</evidence>
<protein>
    <recommendedName>
        <fullName evidence="2">ATPase with chaperone activity</fullName>
    </recommendedName>
</protein>
<reference evidence="1" key="1">
    <citation type="submission" date="2016-10" db="EMBL/GenBank/DDBJ databases">
        <title>Sequence of Gallionella enrichment culture.</title>
        <authorList>
            <person name="Poehlein A."/>
            <person name="Muehling M."/>
            <person name="Daniel R."/>
        </authorList>
    </citation>
    <scope>NUCLEOTIDE SEQUENCE</scope>
</reference>
<proteinExistence type="predicted"/>
<dbReference type="AlphaFoldDB" id="A0A1J5QAY5"/>